<evidence type="ECO:0000259" key="16">
    <source>
        <dbReference type="PROSITE" id="PS50112"/>
    </source>
</evidence>
<dbReference type="PROSITE" id="PS50894">
    <property type="entry name" value="HPT"/>
    <property type="match status" value="1"/>
</dbReference>
<evidence type="ECO:0000313" key="19">
    <source>
        <dbReference type="EMBL" id="TCW34877.1"/>
    </source>
</evidence>
<keyword evidence="5" id="KW-0547">Nucleotide-binding</keyword>
<dbReference type="SUPFAM" id="SSF47384">
    <property type="entry name" value="Homodimeric domain of signal transducing histidine kinase"/>
    <property type="match status" value="1"/>
</dbReference>
<evidence type="ECO:0000256" key="9">
    <source>
        <dbReference type="ARBA" id="ARBA00064003"/>
    </source>
</evidence>
<organism evidence="19 20">
    <name type="scientific">Marichromatium gracile</name>
    <name type="common">Chromatium gracile</name>
    <dbReference type="NCBI Taxonomy" id="1048"/>
    <lineage>
        <taxon>Bacteria</taxon>
        <taxon>Pseudomonadati</taxon>
        <taxon>Pseudomonadota</taxon>
        <taxon>Gammaproteobacteria</taxon>
        <taxon>Chromatiales</taxon>
        <taxon>Chromatiaceae</taxon>
        <taxon>Marichromatium</taxon>
    </lineage>
</organism>
<dbReference type="SUPFAM" id="SSF47226">
    <property type="entry name" value="Histidine-containing phosphotransfer domain, HPT domain"/>
    <property type="match status" value="1"/>
</dbReference>
<dbReference type="InterPro" id="IPR001789">
    <property type="entry name" value="Sig_transdc_resp-reg_receiver"/>
</dbReference>
<keyword evidence="4" id="KW-0808">Transferase</keyword>
<dbReference type="FunFam" id="3.30.565.10:FF:000010">
    <property type="entry name" value="Sensor histidine kinase RcsC"/>
    <property type="match status" value="1"/>
</dbReference>
<dbReference type="Gene3D" id="3.40.50.2300">
    <property type="match status" value="2"/>
</dbReference>
<dbReference type="RefSeq" id="WP_132230014.1">
    <property type="nucleotide sequence ID" value="NZ_NRRH01000013.1"/>
</dbReference>
<dbReference type="InterPro" id="IPR013656">
    <property type="entry name" value="PAS_4"/>
</dbReference>
<dbReference type="CDD" id="cd17546">
    <property type="entry name" value="REC_hyHK_CKI1_RcsC-like"/>
    <property type="match status" value="1"/>
</dbReference>
<dbReference type="Gene3D" id="1.10.287.130">
    <property type="match status" value="1"/>
</dbReference>
<dbReference type="CDD" id="cd00082">
    <property type="entry name" value="HisKA"/>
    <property type="match status" value="1"/>
</dbReference>
<feature type="domain" description="PAC" evidence="17">
    <location>
        <begin position="102"/>
        <end position="153"/>
    </location>
</feature>
<feature type="modified residue" description="4-aspartylphosphate" evidence="12">
    <location>
        <position position="774"/>
    </location>
</feature>
<dbReference type="InterPro" id="IPR029016">
    <property type="entry name" value="GAF-like_dom_sf"/>
</dbReference>
<dbReference type="InterPro" id="IPR000700">
    <property type="entry name" value="PAS-assoc_C"/>
</dbReference>
<sequence>MSVDPLAPRRQEVALPQGLDQASRDPMPPWSRELWTRTFDALPDMIALIDHQRRILRVNRAMAEQLGCTPESLIGRPCYAVVHDTDAPPHACPLSRTEQSGESATAELYEPRLGGHLSITTTPLHDADGELVGYVHVAHNVTDRQLVREQLYLRLEWQRLIMDLSMRFLTTPSEQLEGAIHDALAKVGTFIGADRACLHERAPGGDEPRRIAAWCNLEERSATPTMRWLSWSMIEPLLCQRHDGPRFLFTTREGLAADDPLRAQLQGHGIHTLLLLPLRDTRGCHGFIAFCTAQPDKHWAEAEIDLLILLTELLLNALRRKKREDDLRQARLQAEQAARVKSAFLANMSHEIRTPLNGIMGMSDLLLDTPLTFEQKRYTEILRASGESLLSLINGVLDLSKIEAGKLALQHERFEPRPLIEDIAEMLAFRAQEKGLELTYHLAELERHAFRGDADRLRQVLINLVGNAIKFTDRGEVRIHARQLDAAGAIRFEVADTGIGIAAEDQQVLFEAFTQRDTSHSRRYGGTGLGLAISKQLVELMGGRIGVDSTLGEGACFWFELPLEIDDSAPSPPCPAIGARLLIVDDHAPSRQLAGELLTRCGCRHSAAHTAAQALGLLRQALRAGDPYQAVLIDLSLAAESDGCTLDEQIGADPLLADTARALMVPLSRHDIPSRPDCRFDHYFTKPLRAEHLRQGLERMLHADETSPPIQPRAAVPPRPTSRRILLVEDNPTNQVVARGLLARLGHPEVDLARDGHGALTALAGAHYDLVIMDCQMPEMDGFETARRIRDGEAGAETAQIPIVAMTALAQEGDQARCLAAGMNAHLPKPIQPQTLAAVLEAQFAEAPSPPPAAATEDETEVFVAAELLERMMHDREILLEVIPQFLSDLPERITELGAALDAGDLSEAAFKAHSIKGMASNLSAPALEQQALRLEQHARGDALEQARGAFAALGEAFGVLAQTLETWMQGL</sequence>
<dbReference type="InterPro" id="IPR003661">
    <property type="entry name" value="HisK_dim/P_dom"/>
</dbReference>
<dbReference type="Pfam" id="PF01590">
    <property type="entry name" value="GAF"/>
    <property type="match status" value="1"/>
</dbReference>
<evidence type="ECO:0000313" key="20">
    <source>
        <dbReference type="Proteomes" id="UP000295247"/>
    </source>
</evidence>
<keyword evidence="6" id="KW-0418">Kinase</keyword>
<dbReference type="Gene3D" id="1.20.120.160">
    <property type="entry name" value="HPT domain"/>
    <property type="match status" value="1"/>
</dbReference>
<dbReference type="SMART" id="SM00448">
    <property type="entry name" value="REC"/>
    <property type="match status" value="2"/>
</dbReference>
<dbReference type="Pfam" id="PF00072">
    <property type="entry name" value="Response_reg"/>
    <property type="match status" value="1"/>
</dbReference>
<evidence type="ECO:0000256" key="13">
    <source>
        <dbReference type="SAM" id="MobiDB-lite"/>
    </source>
</evidence>
<dbReference type="InterPro" id="IPR003018">
    <property type="entry name" value="GAF"/>
</dbReference>
<dbReference type="Pfam" id="PF02518">
    <property type="entry name" value="HATPase_c"/>
    <property type="match status" value="1"/>
</dbReference>
<evidence type="ECO:0000256" key="2">
    <source>
        <dbReference type="ARBA" id="ARBA00012438"/>
    </source>
</evidence>
<evidence type="ECO:0000256" key="5">
    <source>
        <dbReference type="ARBA" id="ARBA00022741"/>
    </source>
</evidence>
<dbReference type="CDD" id="cd16922">
    <property type="entry name" value="HATPase_EvgS-ArcB-TorS-like"/>
    <property type="match status" value="1"/>
</dbReference>
<dbReference type="PROSITE" id="PS50112">
    <property type="entry name" value="PAS"/>
    <property type="match status" value="1"/>
</dbReference>
<dbReference type="PRINTS" id="PR00344">
    <property type="entry name" value="BCTRLSENSOR"/>
</dbReference>
<dbReference type="SMART" id="SM00091">
    <property type="entry name" value="PAS"/>
    <property type="match status" value="1"/>
</dbReference>
<keyword evidence="3 12" id="KW-0597">Phosphoprotein</keyword>
<dbReference type="PROSITE" id="PS50109">
    <property type="entry name" value="HIS_KIN"/>
    <property type="match status" value="1"/>
</dbReference>
<dbReference type="CDD" id="cd00088">
    <property type="entry name" value="HPT"/>
    <property type="match status" value="1"/>
</dbReference>
<dbReference type="Pfam" id="PF08448">
    <property type="entry name" value="PAS_4"/>
    <property type="match status" value="1"/>
</dbReference>
<dbReference type="FunFam" id="1.10.287.130:FF:000002">
    <property type="entry name" value="Two-component osmosensing histidine kinase"/>
    <property type="match status" value="1"/>
</dbReference>
<evidence type="ECO:0000259" key="18">
    <source>
        <dbReference type="PROSITE" id="PS50894"/>
    </source>
</evidence>
<dbReference type="InterPro" id="IPR035965">
    <property type="entry name" value="PAS-like_dom_sf"/>
</dbReference>
<dbReference type="Pfam" id="PF01627">
    <property type="entry name" value="Hpt"/>
    <property type="match status" value="1"/>
</dbReference>
<dbReference type="InterPro" id="IPR000014">
    <property type="entry name" value="PAS"/>
</dbReference>
<name>A0A4R4A7R2_MARGR</name>
<feature type="domain" description="Response regulatory" evidence="15">
    <location>
        <begin position="724"/>
        <end position="844"/>
    </location>
</feature>
<dbReference type="SMART" id="SM00388">
    <property type="entry name" value="HisKA"/>
    <property type="match status" value="1"/>
</dbReference>
<evidence type="ECO:0000259" key="17">
    <source>
        <dbReference type="PROSITE" id="PS50113"/>
    </source>
</evidence>
<dbReference type="SUPFAM" id="SSF55874">
    <property type="entry name" value="ATPase domain of HSP90 chaperone/DNA topoisomerase II/histidine kinase"/>
    <property type="match status" value="1"/>
</dbReference>
<dbReference type="SMART" id="SM00387">
    <property type="entry name" value="HATPase_c"/>
    <property type="match status" value="1"/>
</dbReference>
<dbReference type="InterPro" id="IPR004358">
    <property type="entry name" value="Sig_transdc_His_kin-like_C"/>
</dbReference>
<reference evidence="19 20" key="1">
    <citation type="submission" date="2019-03" db="EMBL/GenBank/DDBJ databases">
        <title>Genomic Encyclopedia of Type Strains, Phase IV (KMG-IV): sequencing the most valuable type-strain genomes for metagenomic binning, comparative biology and taxonomic classification.</title>
        <authorList>
            <person name="Goeker M."/>
        </authorList>
    </citation>
    <scope>NUCLEOTIDE SEQUENCE [LARGE SCALE GENOMIC DNA]</scope>
    <source>
        <strain evidence="19 20">DSM 203</strain>
    </source>
</reference>
<dbReference type="InterPro" id="IPR036097">
    <property type="entry name" value="HisK_dim/P_sf"/>
</dbReference>
<comment type="subunit">
    <text evidence="9">At low DSF concentrations, interacts with RpfF.</text>
</comment>
<dbReference type="PROSITE" id="PS50110">
    <property type="entry name" value="RESPONSE_REGULATORY"/>
    <property type="match status" value="2"/>
</dbReference>
<dbReference type="EMBL" id="SMDC01000008">
    <property type="protein sequence ID" value="TCW34877.1"/>
    <property type="molecule type" value="Genomic_DNA"/>
</dbReference>
<feature type="modified residue" description="4-aspartylphosphate" evidence="12">
    <location>
        <position position="634"/>
    </location>
</feature>
<dbReference type="EC" id="2.7.13.3" evidence="2"/>
<feature type="domain" description="HPt" evidence="18">
    <location>
        <begin position="875"/>
        <end position="968"/>
    </location>
</feature>
<dbReference type="Gene3D" id="3.30.450.40">
    <property type="match status" value="1"/>
</dbReference>
<evidence type="ECO:0000256" key="3">
    <source>
        <dbReference type="ARBA" id="ARBA00022553"/>
    </source>
</evidence>
<dbReference type="InterPro" id="IPR003594">
    <property type="entry name" value="HATPase_dom"/>
</dbReference>
<dbReference type="InterPro" id="IPR036641">
    <property type="entry name" value="HPT_dom_sf"/>
</dbReference>
<dbReference type="InterPro" id="IPR036890">
    <property type="entry name" value="HATPase_C_sf"/>
</dbReference>
<dbReference type="InterPro" id="IPR005467">
    <property type="entry name" value="His_kinase_dom"/>
</dbReference>
<evidence type="ECO:0000259" key="14">
    <source>
        <dbReference type="PROSITE" id="PS50109"/>
    </source>
</evidence>
<dbReference type="PROSITE" id="PS50113">
    <property type="entry name" value="PAC"/>
    <property type="match status" value="1"/>
</dbReference>
<dbReference type="SUPFAM" id="SSF55781">
    <property type="entry name" value="GAF domain-like"/>
    <property type="match status" value="1"/>
</dbReference>
<evidence type="ECO:0000256" key="11">
    <source>
        <dbReference type="PROSITE-ProRule" id="PRU00110"/>
    </source>
</evidence>
<dbReference type="CDD" id="cd00130">
    <property type="entry name" value="PAS"/>
    <property type="match status" value="1"/>
</dbReference>
<feature type="domain" description="Histidine kinase" evidence="14">
    <location>
        <begin position="347"/>
        <end position="565"/>
    </location>
</feature>
<dbReference type="NCBIfam" id="TIGR00229">
    <property type="entry name" value="sensory_box"/>
    <property type="match status" value="1"/>
</dbReference>
<dbReference type="Pfam" id="PF00512">
    <property type="entry name" value="HisKA"/>
    <property type="match status" value="1"/>
</dbReference>
<comment type="catalytic activity">
    <reaction evidence="1">
        <text>ATP + protein L-histidine = ADP + protein N-phospho-L-histidine.</text>
        <dbReference type="EC" id="2.7.13.3"/>
    </reaction>
</comment>
<dbReference type="Proteomes" id="UP000295247">
    <property type="component" value="Unassembled WGS sequence"/>
</dbReference>
<dbReference type="SUPFAM" id="SSF52172">
    <property type="entry name" value="CheY-like"/>
    <property type="match status" value="2"/>
</dbReference>
<evidence type="ECO:0000256" key="4">
    <source>
        <dbReference type="ARBA" id="ARBA00022679"/>
    </source>
</evidence>
<feature type="modified residue" description="Phosphohistidine" evidence="11">
    <location>
        <position position="914"/>
    </location>
</feature>
<dbReference type="SUPFAM" id="SSF55785">
    <property type="entry name" value="PYP-like sensor domain (PAS domain)"/>
    <property type="match status" value="1"/>
</dbReference>
<dbReference type="GO" id="GO:0000155">
    <property type="term" value="F:phosphorelay sensor kinase activity"/>
    <property type="evidence" value="ECO:0007669"/>
    <property type="project" value="InterPro"/>
</dbReference>
<gene>
    <name evidence="19" type="ORF">EDC29_10837</name>
</gene>
<dbReference type="PANTHER" id="PTHR45339:SF5">
    <property type="entry name" value="HISTIDINE KINASE"/>
    <property type="match status" value="1"/>
</dbReference>
<dbReference type="Gene3D" id="3.30.450.20">
    <property type="entry name" value="PAS domain"/>
    <property type="match status" value="1"/>
</dbReference>
<dbReference type="GO" id="GO:0005524">
    <property type="term" value="F:ATP binding"/>
    <property type="evidence" value="ECO:0007669"/>
    <property type="project" value="UniProtKB-KW"/>
</dbReference>
<keyword evidence="7" id="KW-0067">ATP-binding</keyword>
<evidence type="ECO:0000259" key="15">
    <source>
        <dbReference type="PROSITE" id="PS50110"/>
    </source>
</evidence>
<dbReference type="Gene3D" id="3.30.565.10">
    <property type="entry name" value="Histidine kinase-like ATPase, C-terminal domain"/>
    <property type="match status" value="1"/>
</dbReference>
<accession>A0A4R4A7R2</accession>
<evidence type="ECO:0000256" key="1">
    <source>
        <dbReference type="ARBA" id="ARBA00000085"/>
    </source>
</evidence>
<dbReference type="InterPro" id="IPR011006">
    <property type="entry name" value="CheY-like_superfamily"/>
</dbReference>
<evidence type="ECO:0000256" key="7">
    <source>
        <dbReference type="ARBA" id="ARBA00022840"/>
    </source>
</evidence>
<feature type="region of interest" description="Disordered" evidence="13">
    <location>
        <begin position="1"/>
        <end position="29"/>
    </location>
</feature>
<evidence type="ECO:0000256" key="10">
    <source>
        <dbReference type="ARBA" id="ARBA00068150"/>
    </source>
</evidence>
<proteinExistence type="predicted"/>
<dbReference type="PANTHER" id="PTHR45339">
    <property type="entry name" value="HYBRID SIGNAL TRANSDUCTION HISTIDINE KINASE J"/>
    <property type="match status" value="1"/>
</dbReference>
<comment type="caution">
    <text evidence="19">The sequence shown here is derived from an EMBL/GenBank/DDBJ whole genome shotgun (WGS) entry which is preliminary data.</text>
</comment>
<dbReference type="AlphaFoldDB" id="A0A4R4A7R2"/>
<evidence type="ECO:0000256" key="8">
    <source>
        <dbReference type="ARBA" id="ARBA00023012"/>
    </source>
</evidence>
<evidence type="ECO:0000256" key="6">
    <source>
        <dbReference type="ARBA" id="ARBA00022777"/>
    </source>
</evidence>
<dbReference type="SMART" id="SM00073">
    <property type="entry name" value="HPT"/>
    <property type="match status" value="1"/>
</dbReference>
<evidence type="ECO:0000256" key="12">
    <source>
        <dbReference type="PROSITE-ProRule" id="PRU00169"/>
    </source>
</evidence>
<dbReference type="GO" id="GO:0005886">
    <property type="term" value="C:plasma membrane"/>
    <property type="evidence" value="ECO:0007669"/>
    <property type="project" value="UniProtKB-SubCell"/>
</dbReference>
<feature type="domain" description="Response regulatory" evidence="15">
    <location>
        <begin position="580"/>
        <end position="701"/>
    </location>
</feature>
<protein>
    <recommendedName>
        <fullName evidence="10">Sensory/regulatory protein RpfC</fullName>
        <ecNumber evidence="2">2.7.13.3</ecNumber>
    </recommendedName>
</protein>
<dbReference type="InterPro" id="IPR008207">
    <property type="entry name" value="Sig_transdc_His_kin_Hpt_dom"/>
</dbReference>
<feature type="domain" description="PAS" evidence="16">
    <location>
        <begin position="31"/>
        <end position="86"/>
    </location>
</feature>
<keyword evidence="8" id="KW-0902">Two-component regulatory system</keyword>